<evidence type="ECO:0000313" key="3">
    <source>
        <dbReference type="EMBL" id="NYG05120.1"/>
    </source>
</evidence>
<comment type="caution">
    <text evidence="3">The sequence shown here is derived from an EMBL/GenBank/DDBJ whole genome shotgun (WGS) entry which is preliminary data.</text>
</comment>
<feature type="compositionally biased region" description="Low complexity" evidence="1">
    <location>
        <begin position="178"/>
        <end position="194"/>
    </location>
</feature>
<dbReference type="AlphaFoldDB" id="A0A852W956"/>
<name>A0A852W956_PSEA5</name>
<feature type="region of interest" description="Disordered" evidence="1">
    <location>
        <begin position="1"/>
        <end position="194"/>
    </location>
</feature>
<keyword evidence="2" id="KW-0472">Membrane</keyword>
<reference evidence="3 4" key="1">
    <citation type="submission" date="2020-07" db="EMBL/GenBank/DDBJ databases">
        <title>Sequencing the genomes of 1000 actinobacteria strains.</title>
        <authorList>
            <person name="Klenk H.-P."/>
        </authorList>
    </citation>
    <scope>NUCLEOTIDE SEQUENCE [LARGE SCALE GENOMIC DNA]</scope>
    <source>
        <strain evidence="3 4">DSM 44749</strain>
    </source>
</reference>
<evidence type="ECO:0000256" key="2">
    <source>
        <dbReference type="SAM" id="Phobius"/>
    </source>
</evidence>
<evidence type="ECO:0000256" key="1">
    <source>
        <dbReference type="SAM" id="MobiDB-lite"/>
    </source>
</evidence>
<feature type="compositionally biased region" description="Low complexity" evidence="1">
    <location>
        <begin position="72"/>
        <end position="170"/>
    </location>
</feature>
<gene>
    <name evidence="3" type="ORF">HDA37_005405</name>
</gene>
<accession>A0A852W956</accession>
<evidence type="ECO:0008006" key="5">
    <source>
        <dbReference type="Google" id="ProtNLM"/>
    </source>
</evidence>
<proteinExistence type="predicted"/>
<feature type="compositionally biased region" description="Low complexity" evidence="1">
    <location>
        <begin position="22"/>
        <end position="35"/>
    </location>
</feature>
<feature type="transmembrane region" description="Helical" evidence="2">
    <location>
        <begin position="412"/>
        <end position="430"/>
    </location>
</feature>
<feature type="transmembrane region" description="Helical" evidence="2">
    <location>
        <begin position="337"/>
        <end position="356"/>
    </location>
</feature>
<keyword evidence="2" id="KW-1133">Transmembrane helix</keyword>
<dbReference type="RefSeq" id="WP_179762631.1">
    <property type="nucleotide sequence ID" value="NZ_BAAAJZ010000011.1"/>
</dbReference>
<sequence>MSSNEPPRGEDPQAGPGGAATPGGAQESGQAAGSGDQPGTPYPGGQQAGQDDAATGAQEPGQHGTAAPSQHGPQYGQDPGPQYGPQYGQAPYGQDPGQQYGPQYGQAPYGQDPGQQYPGQSYGQQQYPGQYPGAGQYGQQQYGAQYPGQYPGAGQQYPGQYPTGQQYGGQYPQGGYGRPAYPSGGAPPSGTSPDPLVPFSFGDWSSKIVGVLQRSGKPLLIINLIVLIPTAVLSGISYLLDGGTRSSFDPVDLDLSTGFVAGLGLTTLVLAVIAIVLSALGYAASVFVVVRDAAQRPWSQDQVIAFAKNRALPVIGWSLLAGLLFVIGFFLLIIPAIYLGVVFTGALIGVVVIERAGIGRTFTLVNPRFFPVFGRLVVFFLIAIVYSLVISLVVVAPLTFLSPVLGQVVGTLLQLPVQIAGVAAMIVTYAECRFHEHNPVHTPVLADEIDRA</sequence>
<dbReference type="EMBL" id="JACCCZ010000001">
    <property type="protein sequence ID" value="NYG05120.1"/>
    <property type="molecule type" value="Genomic_DNA"/>
</dbReference>
<keyword evidence="4" id="KW-1185">Reference proteome</keyword>
<organism evidence="3 4">
    <name type="scientific">Pseudonocardia alni</name>
    <name type="common">Amycolata alni</name>
    <dbReference type="NCBI Taxonomy" id="33907"/>
    <lineage>
        <taxon>Bacteria</taxon>
        <taxon>Bacillati</taxon>
        <taxon>Actinomycetota</taxon>
        <taxon>Actinomycetes</taxon>
        <taxon>Pseudonocardiales</taxon>
        <taxon>Pseudonocardiaceae</taxon>
        <taxon>Pseudonocardia</taxon>
    </lineage>
</organism>
<feature type="compositionally biased region" description="Low complexity" evidence="1">
    <location>
        <begin position="44"/>
        <end position="58"/>
    </location>
</feature>
<evidence type="ECO:0000313" key="4">
    <source>
        <dbReference type="Proteomes" id="UP000549695"/>
    </source>
</evidence>
<feature type="transmembrane region" description="Helical" evidence="2">
    <location>
        <begin position="260"/>
        <end position="290"/>
    </location>
</feature>
<dbReference type="GeneID" id="98055049"/>
<keyword evidence="2" id="KW-0812">Transmembrane</keyword>
<feature type="transmembrane region" description="Helical" evidence="2">
    <location>
        <begin position="219"/>
        <end position="240"/>
    </location>
</feature>
<protein>
    <recommendedName>
        <fullName evidence="5">Membrane domain of glycerophosphoryl diester phosphodiesterase</fullName>
    </recommendedName>
</protein>
<feature type="transmembrane region" description="Helical" evidence="2">
    <location>
        <begin position="311"/>
        <end position="331"/>
    </location>
</feature>
<dbReference type="Proteomes" id="UP000549695">
    <property type="component" value="Unassembled WGS sequence"/>
</dbReference>
<feature type="transmembrane region" description="Helical" evidence="2">
    <location>
        <begin position="376"/>
        <end position="400"/>
    </location>
</feature>